<dbReference type="InterPro" id="IPR013087">
    <property type="entry name" value="Znf_C2H2_type"/>
</dbReference>
<dbReference type="GO" id="GO:0005634">
    <property type="term" value="C:nucleus"/>
    <property type="evidence" value="ECO:0007669"/>
    <property type="project" value="UniProtKB-SubCell"/>
</dbReference>
<evidence type="ECO:0000256" key="7">
    <source>
        <dbReference type="ARBA" id="ARBA00023242"/>
    </source>
</evidence>
<evidence type="ECO:0000313" key="10">
    <source>
        <dbReference type="Proteomes" id="UP000887574"/>
    </source>
</evidence>
<evidence type="ECO:0000259" key="9">
    <source>
        <dbReference type="PROSITE" id="PS50157"/>
    </source>
</evidence>
<dbReference type="PROSITE" id="PS00028">
    <property type="entry name" value="ZINC_FINGER_C2H2_1"/>
    <property type="match status" value="2"/>
</dbReference>
<dbReference type="GO" id="GO:0008270">
    <property type="term" value="F:zinc ion binding"/>
    <property type="evidence" value="ECO:0007669"/>
    <property type="project" value="UniProtKB-KW"/>
</dbReference>
<evidence type="ECO:0000256" key="4">
    <source>
        <dbReference type="ARBA" id="ARBA00022771"/>
    </source>
</evidence>
<evidence type="ECO:0000256" key="6">
    <source>
        <dbReference type="ARBA" id="ARBA00023125"/>
    </source>
</evidence>
<evidence type="ECO:0000256" key="3">
    <source>
        <dbReference type="ARBA" id="ARBA00022737"/>
    </source>
</evidence>
<dbReference type="InterPro" id="IPR036236">
    <property type="entry name" value="Znf_C2H2_sf"/>
</dbReference>
<feature type="domain" description="C2H2-type" evidence="9">
    <location>
        <begin position="147"/>
        <end position="174"/>
    </location>
</feature>
<evidence type="ECO:0000256" key="1">
    <source>
        <dbReference type="ARBA" id="ARBA00004123"/>
    </source>
</evidence>
<comment type="subcellular location">
    <subcellularLocation>
        <location evidence="1">Nucleus</location>
    </subcellularLocation>
</comment>
<dbReference type="Proteomes" id="UP000887574">
    <property type="component" value="Unplaced"/>
</dbReference>
<organism evidence="10 11">
    <name type="scientific">Ditylenchus dipsaci</name>
    <dbReference type="NCBI Taxonomy" id="166011"/>
    <lineage>
        <taxon>Eukaryota</taxon>
        <taxon>Metazoa</taxon>
        <taxon>Ecdysozoa</taxon>
        <taxon>Nematoda</taxon>
        <taxon>Chromadorea</taxon>
        <taxon>Rhabditida</taxon>
        <taxon>Tylenchina</taxon>
        <taxon>Tylenchomorpha</taxon>
        <taxon>Sphaerularioidea</taxon>
        <taxon>Anguinidae</taxon>
        <taxon>Anguininae</taxon>
        <taxon>Ditylenchus</taxon>
    </lineage>
</organism>
<dbReference type="AlphaFoldDB" id="A0A915DVN8"/>
<keyword evidence="4 8" id="KW-0863">Zinc-finger</keyword>
<keyword evidence="2" id="KW-0479">Metal-binding</keyword>
<evidence type="ECO:0000256" key="8">
    <source>
        <dbReference type="PROSITE-ProRule" id="PRU00042"/>
    </source>
</evidence>
<sequence length="320" mass="36852">MFMNSTTSNELHHQEDVFFGDDGQEAVGEYLVVVEEADEHHPYPSTVVSSAVDQWDEEEYLESTASTVNSAVLPTTHLDMDFVDKNSTRILVEHVRDQHNNHGMKRKYCMKNRPSASYYKCKMCSVVVKHPSKIVEHMRVHTGDRPFPCPHCSLTFTQAGALMAHLRIHNGQRCVHQKSCHMAPGSGRNVEEAISNRKISIRRQRKLEDDRKLEPQYTIVIQKSVQDKIQAETQQVHTSMQRLPEIPFDDINFNEPPTIHMETHVQCSENVDESTDTEEISDTYMERNDSRRRQLPNPFLTARSHTRKRNANSSKALLFP</sequence>
<keyword evidence="10" id="KW-1185">Reference proteome</keyword>
<dbReference type="PANTHER" id="PTHR24404:SF114">
    <property type="entry name" value="KLUMPFUSS, ISOFORM B-RELATED"/>
    <property type="match status" value="1"/>
</dbReference>
<dbReference type="WBParaSite" id="jg23674">
    <property type="protein sequence ID" value="jg23674"/>
    <property type="gene ID" value="jg23674"/>
</dbReference>
<evidence type="ECO:0000313" key="11">
    <source>
        <dbReference type="WBParaSite" id="jg23674"/>
    </source>
</evidence>
<dbReference type="SUPFAM" id="SSF57667">
    <property type="entry name" value="beta-beta-alpha zinc fingers"/>
    <property type="match status" value="1"/>
</dbReference>
<evidence type="ECO:0000256" key="2">
    <source>
        <dbReference type="ARBA" id="ARBA00022723"/>
    </source>
</evidence>
<dbReference type="GO" id="GO:0000978">
    <property type="term" value="F:RNA polymerase II cis-regulatory region sequence-specific DNA binding"/>
    <property type="evidence" value="ECO:0007669"/>
    <property type="project" value="TreeGrafter"/>
</dbReference>
<name>A0A915DVN8_9BILA</name>
<reference evidence="11" key="1">
    <citation type="submission" date="2022-11" db="UniProtKB">
        <authorList>
            <consortium name="WormBaseParasite"/>
        </authorList>
    </citation>
    <scope>IDENTIFICATION</scope>
</reference>
<feature type="domain" description="C2H2-type" evidence="9">
    <location>
        <begin position="119"/>
        <end position="146"/>
    </location>
</feature>
<dbReference type="Pfam" id="PF00096">
    <property type="entry name" value="zf-C2H2"/>
    <property type="match status" value="2"/>
</dbReference>
<dbReference type="Gene3D" id="3.30.160.60">
    <property type="entry name" value="Classic Zinc Finger"/>
    <property type="match status" value="2"/>
</dbReference>
<keyword evidence="6" id="KW-0238">DNA-binding</keyword>
<dbReference type="InterPro" id="IPR050589">
    <property type="entry name" value="Ikaros_C2H2-ZF"/>
</dbReference>
<dbReference type="SMART" id="SM00355">
    <property type="entry name" value="ZnF_C2H2"/>
    <property type="match status" value="2"/>
</dbReference>
<accession>A0A915DVN8</accession>
<dbReference type="PROSITE" id="PS50157">
    <property type="entry name" value="ZINC_FINGER_C2H2_2"/>
    <property type="match status" value="2"/>
</dbReference>
<dbReference type="GO" id="GO:0003700">
    <property type="term" value="F:DNA-binding transcription factor activity"/>
    <property type="evidence" value="ECO:0007669"/>
    <property type="project" value="TreeGrafter"/>
</dbReference>
<dbReference type="GO" id="GO:0006357">
    <property type="term" value="P:regulation of transcription by RNA polymerase II"/>
    <property type="evidence" value="ECO:0007669"/>
    <property type="project" value="TreeGrafter"/>
</dbReference>
<protein>
    <submittedName>
        <fullName evidence="11">C2H2-type domain-containing protein</fullName>
    </submittedName>
</protein>
<dbReference type="PANTHER" id="PTHR24404">
    <property type="entry name" value="ZINC FINGER PROTEIN"/>
    <property type="match status" value="1"/>
</dbReference>
<keyword evidence="5" id="KW-0862">Zinc</keyword>
<proteinExistence type="predicted"/>
<keyword evidence="7" id="KW-0539">Nucleus</keyword>
<keyword evidence="3" id="KW-0677">Repeat</keyword>
<evidence type="ECO:0000256" key="5">
    <source>
        <dbReference type="ARBA" id="ARBA00022833"/>
    </source>
</evidence>
<dbReference type="FunFam" id="3.30.160.60:FF:002343">
    <property type="entry name" value="Zinc finger protein 33A"/>
    <property type="match status" value="1"/>
</dbReference>